<organism evidence="1 2">
    <name type="scientific">Panagrolaimus sp. JU765</name>
    <dbReference type="NCBI Taxonomy" id="591449"/>
    <lineage>
        <taxon>Eukaryota</taxon>
        <taxon>Metazoa</taxon>
        <taxon>Ecdysozoa</taxon>
        <taxon>Nematoda</taxon>
        <taxon>Chromadorea</taxon>
        <taxon>Rhabditida</taxon>
        <taxon>Tylenchina</taxon>
        <taxon>Panagrolaimomorpha</taxon>
        <taxon>Panagrolaimoidea</taxon>
        <taxon>Panagrolaimidae</taxon>
        <taxon>Panagrolaimus</taxon>
    </lineage>
</organism>
<evidence type="ECO:0000313" key="1">
    <source>
        <dbReference type="Proteomes" id="UP000887576"/>
    </source>
</evidence>
<dbReference type="WBParaSite" id="JU765_v2.g1530.t1">
    <property type="protein sequence ID" value="JU765_v2.g1530.t1"/>
    <property type="gene ID" value="JU765_v2.g1530"/>
</dbReference>
<accession>A0AC34QCM4</accession>
<name>A0AC34QCM4_9BILA</name>
<sequence length="306" mass="33968">MFAATGSGTIQPHQLYKLIPVSGKSANVTPCRKMMAHDGIECLEIILRPETKMTAVLDCVGILKICSYDAKQRKRFHGTSGGPHSEVRIAFRAYIPQDGQSNTFTLLETQTDTIRCVQQLGVPEVLKMSANTSAARGGGDLFIIGRNFDRNTTVVFREYKDDGALAWQSEAAIDKQYLHQCHIVCTIPTYHNLYRGGNVSVTVKCGQKSSHPLNFFYTPSASEDYDDWRPPASPQYNQPTDYVEDYFDFAPTSAFVPTINGNANSLLRSKMHPVEPKSRSRFQKIQNPTVSALILKPDSGAGLQVR</sequence>
<reference evidence="2" key="1">
    <citation type="submission" date="2022-11" db="UniProtKB">
        <authorList>
            <consortium name="WormBaseParasite"/>
        </authorList>
    </citation>
    <scope>IDENTIFICATION</scope>
</reference>
<protein>
    <submittedName>
        <fullName evidence="2">RHD domain-containing protein</fullName>
    </submittedName>
</protein>
<evidence type="ECO:0000313" key="2">
    <source>
        <dbReference type="WBParaSite" id="JU765_v2.g1530.t1"/>
    </source>
</evidence>
<dbReference type="Proteomes" id="UP000887576">
    <property type="component" value="Unplaced"/>
</dbReference>
<proteinExistence type="predicted"/>